<keyword evidence="3" id="KW-1185">Reference proteome</keyword>
<dbReference type="Pfam" id="PF00080">
    <property type="entry name" value="Sod_Cu"/>
    <property type="match status" value="1"/>
</dbReference>
<dbReference type="Ensembl" id="ENSSPUT00000025605.1">
    <property type="protein sequence ID" value="ENSSPUP00000024004.1"/>
    <property type="gene ID" value="ENSSPUG00000018402.1"/>
</dbReference>
<evidence type="ECO:0000259" key="1">
    <source>
        <dbReference type="Pfam" id="PF00080"/>
    </source>
</evidence>
<name>A0A8D0HSJ9_SPHPU</name>
<evidence type="ECO:0000313" key="3">
    <source>
        <dbReference type="Proteomes" id="UP000694392"/>
    </source>
</evidence>
<dbReference type="GO" id="GO:0006801">
    <property type="term" value="P:superoxide metabolic process"/>
    <property type="evidence" value="ECO:0007669"/>
    <property type="project" value="InterPro"/>
</dbReference>
<dbReference type="InterPro" id="IPR024134">
    <property type="entry name" value="SOD_Cu/Zn_/chaperone"/>
</dbReference>
<accession>A0A8D0HSJ9</accession>
<protein>
    <recommendedName>
        <fullName evidence="1">Superoxide dismutase copper/zinc binding domain-containing protein</fullName>
    </recommendedName>
</protein>
<evidence type="ECO:0000313" key="2">
    <source>
        <dbReference type="Ensembl" id="ENSSPUP00000024004.1"/>
    </source>
</evidence>
<reference evidence="2" key="2">
    <citation type="submission" date="2025-09" db="UniProtKB">
        <authorList>
            <consortium name="Ensembl"/>
        </authorList>
    </citation>
    <scope>IDENTIFICATION</scope>
</reference>
<dbReference type="GeneTree" id="ENSGT00940000155551"/>
<dbReference type="AlphaFoldDB" id="A0A8D0HSJ9"/>
<dbReference type="InterPro" id="IPR036423">
    <property type="entry name" value="SOD-like_Cu/Zn_dom_sf"/>
</dbReference>
<dbReference type="OMA" id="CGIILET"/>
<dbReference type="InterPro" id="IPR001424">
    <property type="entry name" value="SOD_Cu_Zn_dom"/>
</dbReference>
<dbReference type="PRINTS" id="PR00068">
    <property type="entry name" value="CUZNDISMTASE"/>
</dbReference>
<sequence>IASRKTVCVMAGDSFMHSIIHFRQKVNGPVVVSGNIKGLTPGKHGFYVHEFGDNTTGYKSAGPHFNPEGKNHCGLQDKERHVGDVNVIAGVNGVASVSTEDHVISLSGPHSIIGHTLVVHEKEDDLGKGGNDESLKTGNK</sequence>
<feature type="domain" description="Superoxide dismutase copper/zinc binding" evidence="1">
    <location>
        <begin position="19"/>
        <end position="139"/>
    </location>
</feature>
<dbReference type="Proteomes" id="UP000694392">
    <property type="component" value="Unplaced"/>
</dbReference>
<dbReference type="PANTHER" id="PTHR10003">
    <property type="entry name" value="SUPEROXIDE DISMUTASE CU-ZN -RELATED"/>
    <property type="match status" value="1"/>
</dbReference>
<dbReference type="CDD" id="cd00305">
    <property type="entry name" value="Cu-Zn_Superoxide_Dismutase"/>
    <property type="match status" value="1"/>
</dbReference>
<dbReference type="Gene3D" id="2.60.40.200">
    <property type="entry name" value="Superoxide dismutase, copper/zinc binding domain"/>
    <property type="match status" value="1"/>
</dbReference>
<dbReference type="SUPFAM" id="SSF49329">
    <property type="entry name" value="Cu,Zn superoxide dismutase-like"/>
    <property type="match status" value="1"/>
</dbReference>
<proteinExistence type="predicted"/>
<dbReference type="GO" id="GO:0005507">
    <property type="term" value="F:copper ion binding"/>
    <property type="evidence" value="ECO:0007669"/>
    <property type="project" value="InterPro"/>
</dbReference>
<organism evidence="2 3">
    <name type="scientific">Sphenodon punctatus</name>
    <name type="common">Tuatara</name>
    <name type="synonym">Hatteria punctata</name>
    <dbReference type="NCBI Taxonomy" id="8508"/>
    <lineage>
        <taxon>Eukaryota</taxon>
        <taxon>Metazoa</taxon>
        <taxon>Chordata</taxon>
        <taxon>Craniata</taxon>
        <taxon>Vertebrata</taxon>
        <taxon>Euteleostomi</taxon>
        <taxon>Lepidosauria</taxon>
        <taxon>Sphenodontia</taxon>
        <taxon>Sphenodontidae</taxon>
        <taxon>Sphenodon</taxon>
    </lineage>
</organism>
<reference evidence="2" key="1">
    <citation type="submission" date="2025-08" db="UniProtKB">
        <authorList>
            <consortium name="Ensembl"/>
        </authorList>
    </citation>
    <scope>IDENTIFICATION</scope>
</reference>